<gene>
    <name evidence="2" type="ORF">JKIAZH3_G9180</name>
</gene>
<reference evidence="2" key="1">
    <citation type="submission" date="2020-10" db="EMBL/GenBank/DDBJ databases">
        <authorList>
            <person name="Sedaghatjoo S."/>
        </authorList>
    </citation>
    <scope>NUCLEOTIDE SEQUENCE</scope>
    <source>
        <strain evidence="2">AZH3</strain>
    </source>
</reference>
<protein>
    <submittedName>
        <fullName evidence="2">Uncharacterized protein</fullName>
    </submittedName>
</protein>
<sequence>MLLNNAFLLADTLYPLASFRSPSVPFSSDRTKAAAVRSLGGPLLKLRSTSPPSVNSPRQVSVDLSSRFGQPLLLRSTLLVKLRWTSRPQIAVQLLLFKSRLGPNDIHQKADNYVGINFDDVYHCPQPVPALEQYLRYSFPHRRSSGWYAGRFQGHQPGLSSSSLGIRFNLSSSSLGRLLLFKSRFDLSSSSFGRPSFLKSRSTSVSSNYGRFQQDTSPRSPRSPFLQPRPKHDPSTGRRFSITPNLMDRG</sequence>
<dbReference type="Proteomes" id="UP000836402">
    <property type="component" value="Unassembled WGS sequence"/>
</dbReference>
<evidence type="ECO:0000313" key="3">
    <source>
        <dbReference type="Proteomes" id="UP000836402"/>
    </source>
</evidence>
<name>A0ABN7IMW6_9BASI</name>
<evidence type="ECO:0000256" key="1">
    <source>
        <dbReference type="SAM" id="MobiDB-lite"/>
    </source>
</evidence>
<feature type="region of interest" description="Disordered" evidence="1">
    <location>
        <begin position="194"/>
        <end position="250"/>
    </location>
</feature>
<accession>A0ABN7IMW6</accession>
<dbReference type="EMBL" id="CAJHJG010001461">
    <property type="protein sequence ID" value="CAD6912620.1"/>
    <property type="molecule type" value="Genomic_DNA"/>
</dbReference>
<evidence type="ECO:0000313" key="2">
    <source>
        <dbReference type="EMBL" id="CAD6912620.1"/>
    </source>
</evidence>
<proteinExistence type="predicted"/>
<organism evidence="2 3">
    <name type="scientific">Tilletia caries</name>
    <name type="common">wheat bunt fungus</name>
    <dbReference type="NCBI Taxonomy" id="13290"/>
    <lineage>
        <taxon>Eukaryota</taxon>
        <taxon>Fungi</taxon>
        <taxon>Dikarya</taxon>
        <taxon>Basidiomycota</taxon>
        <taxon>Ustilaginomycotina</taxon>
        <taxon>Exobasidiomycetes</taxon>
        <taxon>Tilletiales</taxon>
        <taxon>Tilletiaceae</taxon>
        <taxon>Tilletia</taxon>
    </lineage>
</organism>
<comment type="caution">
    <text evidence="2">The sequence shown here is derived from an EMBL/GenBank/DDBJ whole genome shotgun (WGS) entry which is preliminary data.</text>
</comment>
<feature type="compositionally biased region" description="Polar residues" evidence="1">
    <location>
        <begin position="194"/>
        <end position="220"/>
    </location>
</feature>
<keyword evidence="3" id="KW-1185">Reference proteome</keyword>